<keyword evidence="3" id="KW-1185">Reference proteome</keyword>
<evidence type="ECO:0000256" key="1">
    <source>
        <dbReference type="SAM" id="Phobius"/>
    </source>
</evidence>
<evidence type="ECO:0000313" key="2">
    <source>
        <dbReference type="EMBL" id="MCP2313980.1"/>
    </source>
</evidence>
<protein>
    <submittedName>
        <fullName evidence="2">Uncharacterized protein</fullName>
    </submittedName>
</protein>
<accession>A0ABT1J954</accession>
<organism evidence="2 3">
    <name type="scientific">Kitasatospora paracochleata</name>
    <dbReference type="NCBI Taxonomy" id="58354"/>
    <lineage>
        <taxon>Bacteria</taxon>
        <taxon>Bacillati</taxon>
        <taxon>Actinomycetota</taxon>
        <taxon>Actinomycetes</taxon>
        <taxon>Kitasatosporales</taxon>
        <taxon>Streptomycetaceae</taxon>
        <taxon>Kitasatospora</taxon>
    </lineage>
</organism>
<dbReference type="Proteomes" id="UP001206483">
    <property type="component" value="Unassembled WGS sequence"/>
</dbReference>
<feature type="transmembrane region" description="Helical" evidence="1">
    <location>
        <begin position="124"/>
        <end position="144"/>
    </location>
</feature>
<keyword evidence="1" id="KW-0812">Transmembrane</keyword>
<keyword evidence="1" id="KW-0472">Membrane</keyword>
<keyword evidence="1" id="KW-1133">Transmembrane helix</keyword>
<reference evidence="2 3" key="1">
    <citation type="submission" date="2022-06" db="EMBL/GenBank/DDBJ databases">
        <title>Sequencing the genomes of 1000 actinobacteria strains.</title>
        <authorList>
            <person name="Klenk H.-P."/>
        </authorList>
    </citation>
    <scope>NUCLEOTIDE SEQUENCE [LARGE SCALE GENOMIC DNA]</scope>
    <source>
        <strain evidence="2 3">DSM 41656</strain>
    </source>
</reference>
<dbReference type="EMBL" id="JAMZDX010000008">
    <property type="protein sequence ID" value="MCP2313980.1"/>
    <property type="molecule type" value="Genomic_DNA"/>
</dbReference>
<sequence length="177" mass="18378">MDKVSARFAQLQKDVGQRQASAAALAPGAAGRAEAFAELQAAADALLAYAARVPDLRQEPARRATEQFVMWTRRGAAAAAALTAAGVIPGWVAWGWLILLLPLTLAALSAGWQATPLAKHRPHLRHRVSATLLAASTLLLSAVAFGAVSAWWVIASLAAAAATLATGLPDDPKESSK</sequence>
<gene>
    <name evidence="2" type="ORF">FHR36_007179</name>
</gene>
<name>A0ABT1J954_9ACTN</name>
<evidence type="ECO:0000313" key="3">
    <source>
        <dbReference type="Proteomes" id="UP001206483"/>
    </source>
</evidence>
<feature type="transmembrane region" description="Helical" evidence="1">
    <location>
        <begin position="94"/>
        <end position="112"/>
    </location>
</feature>
<dbReference type="RefSeq" id="WP_253804301.1">
    <property type="nucleotide sequence ID" value="NZ_BAAAUB010000101.1"/>
</dbReference>
<proteinExistence type="predicted"/>
<comment type="caution">
    <text evidence="2">The sequence shown here is derived from an EMBL/GenBank/DDBJ whole genome shotgun (WGS) entry which is preliminary data.</text>
</comment>